<dbReference type="Gene3D" id="3.90.550.50">
    <property type="match status" value="1"/>
</dbReference>
<dbReference type="Proteomes" id="UP000008672">
    <property type="component" value="Unassembled WGS sequence"/>
</dbReference>
<keyword evidence="7 13" id="KW-0735">Signal-anchor</keyword>
<evidence type="ECO:0000259" key="14">
    <source>
        <dbReference type="Pfam" id="PF19341"/>
    </source>
</evidence>
<keyword evidence="8 13" id="KW-1133">Transmembrane helix</keyword>
<evidence type="ECO:0000256" key="2">
    <source>
        <dbReference type="ARBA" id="ARBA00004922"/>
    </source>
</evidence>
<organism evidence="15 16">
    <name type="scientific">Latimeria chalumnae</name>
    <name type="common">Coelacanth</name>
    <dbReference type="NCBI Taxonomy" id="7897"/>
    <lineage>
        <taxon>Eukaryota</taxon>
        <taxon>Metazoa</taxon>
        <taxon>Chordata</taxon>
        <taxon>Craniata</taxon>
        <taxon>Vertebrata</taxon>
        <taxon>Euteleostomi</taxon>
        <taxon>Coelacanthiformes</taxon>
        <taxon>Coelacanthidae</taxon>
        <taxon>Latimeria</taxon>
    </lineage>
</organism>
<evidence type="ECO:0000256" key="12">
    <source>
        <dbReference type="ARBA" id="ARBA00023180"/>
    </source>
</evidence>
<keyword evidence="12" id="KW-0325">Glycoprotein</keyword>
<dbReference type="PANTHER" id="PTHR11214:SF361">
    <property type="entry name" value="HEXOSYLTRANSFERASE"/>
    <property type="match status" value="1"/>
</dbReference>
<dbReference type="EMBL" id="AFYH01225402">
    <property type="status" value="NOT_ANNOTATED_CDS"/>
    <property type="molecule type" value="Genomic_DNA"/>
</dbReference>
<comment type="pathway">
    <text evidence="2">Protein modification; protein glycosylation.</text>
</comment>
<keyword evidence="16" id="KW-1185">Reference proteome</keyword>
<sequence>FPPPQLVVTVARRSVMQKKTQILTLQVFMLLCCLSIFTYLFILQHRIKANITWKHPLGPHDIVYPYDYNYVINEPDKCKNKNPFLVLLIPTGPAEIHARNVIRETWGNETLIPRVTIIRLFFIGLPVKIVEPLQQHLEEESSVHHDIIQRDFLESYSNLTIKTMTSLEWLADFCPEADYAMKVDADMFLNIEKLVKSLLNLDIPTRQNYFTGAPFINHHPIRDKNSKWYMPKNVFPGKEYPPFCSGTGYVFSVNITWKILEASYVVKPIYLEDVYIGLCLNFAQINITIPPDSFFNIYHIDYEACRYRNLITSHYFTPDYLLRSWENFQEKKAY</sequence>
<keyword evidence="10" id="KW-0443">Lipid metabolism</keyword>
<name>H3AD91_LATCH</name>
<evidence type="ECO:0000313" key="16">
    <source>
        <dbReference type="Proteomes" id="UP000008672"/>
    </source>
</evidence>
<evidence type="ECO:0000256" key="11">
    <source>
        <dbReference type="ARBA" id="ARBA00023136"/>
    </source>
</evidence>
<dbReference type="InParanoid" id="H3AD91"/>
<accession>H3AD91</accession>
<dbReference type="AlphaFoldDB" id="H3AD91"/>
<evidence type="ECO:0000256" key="7">
    <source>
        <dbReference type="ARBA" id="ARBA00022968"/>
    </source>
</evidence>
<dbReference type="GeneTree" id="ENSGT00940000163421"/>
<reference evidence="15" key="3">
    <citation type="submission" date="2025-09" db="UniProtKB">
        <authorList>
            <consortium name="Ensembl"/>
        </authorList>
    </citation>
    <scope>IDENTIFICATION</scope>
</reference>
<evidence type="ECO:0000256" key="10">
    <source>
        <dbReference type="ARBA" id="ARBA00023098"/>
    </source>
</evidence>
<evidence type="ECO:0000256" key="6">
    <source>
        <dbReference type="ARBA" id="ARBA00022692"/>
    </source>
</evidence>
<keyword evidence="11 13" id="KW-0472">Membrane</keyword>
<dbReference type="GO" id="GO:0006629">
    <property type="term" value="P:lipid metabolic process"/>
    <property type="evidence" value="ECO:0007669"/>
    <property type="project" value="UniProtKB-KW"/>
</dbReference>
<keyword evidence="5" id="KW-0808">Transferase</keyword>
<protein>
    <recommendedName>
        <fullName evidence="13">Hexosyltransferase</fullName>
        <ecNumber evidence="13">2.4.1.-</ecNumber>
    </recommendedName>
</protein>
<comment type="similarity">
    <text evidence="3 13">Belongs to the glycosyltransferase 31 family.</text>
</comment>
<reference evidence="15" key="2">
    <citation type="submission" date="2025-08" db="UniProtKB">
        <authorList>
            <consortium name="Ensembl"/>
        </authorList>
    </citation>
    <scope>IDENTIFICATION</scope>
</reference>
<dbReference type="GO" id="GO:0008499">
    <property type="term" value="F:N-acetyl-beta-D-glucosaminide beta-(1,3)-galactosyltransferase activity"/>
    <property type="evidence" value="ECO:0007669"/>
    <property type="project" value="TreeGrafter"/>
</dbReference>
<dbReference type="InterPro" id="IPR002659">
    <property type="entry name" value="Glyco_trans_31"/>
</dbReference>
<dbReference type="GO" id="GO:0000139">
    <property type="term" value="C:Golgi membrane"/>
    <property type="evidence" value="ECO:0007669"/>
    <property type="project" value="UniProtKB-SubCell"/>
</dbReference>
<evidence type="ECO:0000313" key="15">
    <source>
        <dbReference type="Ensembl" id="ENSLACP00000007612.1"/>
    </source>
</evidence>
<dbReference type="Ensembl" id="ENSLACT00000007676.1">
    <property type="protein sequence ID" value="ENSLACP00000007612.1"/>
    <property type="gene ID" value="ENSLACG00000006745.1"/>
</dbReference>
<keyword evidence="9 13" id="KW-0333">Golgi apparatus</keyword>
<evidence type="ECO:0000256" key="8">
    <source>
        <dbReference type="ARBA" id="ARBA00022989"/>
    </source>
</evidence>
<evidence type="ECO:0000256" key="13">
    <source>
        <dbReference type="RuleBase" id="RU363063"/>
    </source>
</evidence>
<evidence type="ECO:0000256" key="4">
    <source>
        <dbReference type="ARBA" id="ARBA00022676"/>
    </source>
</evidence>
<feature type="transmembrane region" description="Helical" evidence="13">
    <location>
        <begin position="22"/>
        <end position="42"/>
    </location>
</feature>
<dbReference type="HOGENOM" id="CLU_036849_2_1_1"/>
<keyword evidence="4 13" id="KW-0328">Glycosyltransferase</keyword>
<dbReference type="eggNOG" id="KOG2287">
    <property type="taxonomic scope" value="Eukaryota"/>
</dbReference>
<dbReference type="EC" id="2.4.1.-" evidence="13"/>
<evidence type="ECO:0000256" key="5">
    <source>
        <dbReference type="ARBA" id="ARBA00022679"/>
    </source>
</evidence>
<evidence type="ECO:0000256" key="9">
    <source>
        <dbReference type="ARBA" id="ARBA00023034"/>
    </source>
</evidence>
<dbReference type="InterPro" id="IPR045821">
    <property type="entry name" value="B3GT2_N"/>
</dbReference>
<dbReference type="Pfam" id="PF01762">
    <property type="entry name" value="Galactosyl_T"/>
    <property type="match status" value="1"/>
</dbReference>
<dbReference type="GO" id="GO:0006493">
    <property type="term" value="P:protein O-linked glycosylation"/>
    <property type="evidence" value="ECO:0007669"/>
    <property type="project" value="TreeGrafter"/>
</dbReference>
<keyword evidence="6 13" id="KW-0812">Transmembrane</keyword>
<feature type="domain" description="Beta-1,3-galactosyltransferase 2 N-terminal" evidence="14">
    <location>
        <begin position="45"/>
        <end position="86"/>
    </location>
</feature>
<dbReference type="FunFam" id="3.90.550.50:FF:000001">
    <property type="entry name" value="Hexosyltransferase"/>
    <property type="match status" value="1"/>
</dbReference>
<comment type="subcellular location">
    <subcellularLocation>
        <location evidence="1 13">Golgi apparatus membrane</location>
        <topology evidence="1 13">Single-pass type II membrane protein</topology>
    </subcellularLocation>
</comment>
<dbReference type="PANTHER" id="PTHR11214">
    <property type="entry name" value="BETA-1,3-N-ACETYLGLUCOSAMINYLTRANSFERASE"/>
    <property type="match status" value="1"/>
</dbReference>
<evidence type="ECO:0000256" key="1">
    <source>
        <dbReference type="ARBA" id="ARBA00004323"/>
    </source>
</evidence>
<dbReference type="Pfam" id="PF19341">
    <property type="entry name" value="B3GALT2_N"/>
    <property type="match status" value="1"/>
</dbReference>
<dbReference type="OMA" id="EYEHCAF"/>
<proteinExistence type="inferred from homology"/>
<reference evidence="16" key="1">
    <citation type="submission" date="2011-08" db="EMBL/GenBank/DDBJ databases">
        <title>The draft genome of Latimeria chalumnae.</title>
        <authorList>
            <person name="Di Palma F."/>
            <person name="Alfoldi J."/>
            <person name="Johnson J."/>
            <person name="Berlin A."/>
            <person name="Gnerre S."/>
            <person name="Jaffe D."/>
            <person name="MacCallum I."/>
            <person name="Young S."/>
            <person name="Walker B.J."/>
            <person name="Lander E."/>
            <person name="Lindblad-Toh K."/>
        </authorList>
    </citation>
    <scope>NUCLEOTIDE SEQUENCE [LARGE SCALE GENOMIC DNA]</scope>
    <source>
        <strain evidence="16">Wild caught</strain>
    </source>
</reference>
<evidence type="ECO:0000256" key="3">
    <source>
        <dbReference type="ARBA" id="ARBA00008661"/>
    </source>
</evidence>